<dbReference type="PROSITE" id="PS01047">
    <property type="entry name" value="HMA_1"/>
    <property type="match status" value="1"/>
</dbReference>
<comment type="caution">
    <text evidence="3">The sequence shown here is derived from an EMBL/GenBank/DDBJ whole genome shotgun (WGS) entry which is preliminary data.</text>
</comment>
<dbReference type="PROSITE" id="PS50846">
    <property type="entry name" value="HMA_2"/>
    <property type="match status" value="1"/>
</dbReference>
<dbReference type="InterPro" id="IPR036163">
    <property type="entry name" value="HMA_dom_sf"/>
</dbReference>
<dbReference type="AlphaFoldDB" id="A0A366ILQ1"/>
<keyword evidence="1" id="KW-0479">Metal-binding</keyword>
<dbReference type="SUPFAM" id="SSF55008">
    <property type="entry name" value="HMA, heavy metal-associated domain"/>
    <property type="match status" value="1"/>
</dbReference>
<evidence type="ECO:0000313" key="3">
    <source>
        <dbReference type="EMBL" id="RBP73651.1"/>
    </source>
</evidence>
<reference evidence="3 4" key="1">
    <citation type="submission" date="2018-06" db="EMBL/GenBank/DDBJ databases">
        <title>Freshwater and sediment microbial communities from various areas in North America, analyzing microbe dynamics in response to fracking.</title>
        <authorList>
            <person name="Lamendella R."/>
        </authorList>
    </citation>
    <scope>NUCLEOTIDE SEQUENCE [LARGE SCALE GENOMIC DNA]</scope>
    <source>
        <strain evidence="3 4">3b_TX</strain>
    </source>
</reference>
<dbReference type="EMBL" id="QNSB01000002">
    <property type="protein sequence ID" value="RBP73651.1"/>
    <property type="molecule type" value="Genomic_DNA"/>
</dbReference>
<feature type="domain" description="HMA" evidence="2">
    <location>
        <begin position="2"/>
        <end position="70"/>
    </location>
</feature>
<organism evidence="3 4">
    <name type="scientific">Brevibacterium celere</name>
    <dbReference type="NCBI Taxonomy" id="225845"/>
    <lineage>
        <taxon>Bacteria</taxon>
        <taxon>Bacillati</taxon>
        <taxon>Actinomycetota</taxon>
        <taxon>Actinomycetes</taxon>
        <taxon>Micrococcales</taxon>
        <taxon>Brevibacteriaceae</taxon>
        <taxon>Brevibacterium</taxon>
    </lineage>
</organism>
<dbReference type="InterPro" id="IPR017969">
    <property type="entry name" value="Heavy-metal-associated_CS"/>
</dbReference>
<name>A0A366ILQ1_9MICO</name>
<dbReference type="RefSeq" id="WP_113903039.1">
    <property type="nucleotide sequence ID" value="NZ_QNSB01000002.1"/>
</dbReference>
<sequence>MTTTTITVTGMTCGHCVSSVKEELGALPGVTDVDVELVTGGDSPVTITSATALDDAAIRAAVDEAGYDLR</sequence>
<dbReference type="Gene3D" id="3.30.70.100">
    <property type="match status" value="1"/>
</dbReference>
<dbReference type="Pfam" id="PF00403">
    <property type="entry name" value="HMA"/>
    <property type="match status" value="1"/>
</dbReference>
<accession>A0A366ILQ1</accession>
<keyword evidence="4" id="KW-1185">Reference proteome</keyword>
<dbReference type="CDD" id="cd00371">
    <property type="entry name" value="HMA"/>
    <property type="match status" value="1"/>
</dbReference>
<evidence type="ECO:0000313" key="4">
    <source>
        <dbReference type="Proteomes" id="UP000253509"/>
    </source>
</evidence>
<evidence type="ECO:0000259" key="2">
    <source>
        <dbReference type="PROSITE" id="PS50846"/>
    </source>
</evidence>
<evidence type="ECO:0000256" key="1">
    <source>
        <dbReference type="ARBA" id="ARBA00022723"/>
    </source>
</evidence>
<dbReference type="GO" id="GO:0046872">
    <property type="term" value="F:metal ion binding"/>
    <property type="evidence" value="ECO:0007669"/>
    <property type="project" value="UniProtKB-KW"/>
</dbReference>
<dbReference type="InterPro" id="IPR006121">
    <property type="entry name" value="HMA_dom"/>
</dbReference>
<protein>
    <submittedName>
        <fullName evidence="3">Copper chaperone CopZ</fullName>
    </submittedName>
</protein>
<dbReference type="Proteomes" id="UP000253509">
    <property type="component" value="Unassembled WGS sequence"/>
</dbReference>
<gene>
    <name evidence="3" type="ORF">DFO65_102179</name>
</gene>
<proteinExistence type="predicted"/>